<keyword evidence="1" id="KW-0812">Transmembrane</keyword>
<keyword evidence="1" id="KW-0472">Membrane</keyword>
<evidence type="ECO:0000313" key="4">
    <source>
        <dbReference type="Proteomes" id="UP000241454"/>
    </source>
</evidence>
<dbReference type="Gene3D" id="2.60.40.740">
    <property type="match status" value="1"/>
</dbReference>
<evidence type="ECO:0000256" key="1">
    <source>
        <dbReference type="SAM" id="Phobius"/>
    </source>
</evidence>
<keyword evidence="1" id="KW-1133">Transmembrane helix</keyword>
<protein>
    <recommendedName>
        <fullName evidence="2">SpaA-like prealbumin fold domain-containing protein</fullName>
    </recommendedName>
</protein>
<dbReference type="NCBIfam" id="TIGR04226">
    <property type="entry name" value="RrgB_K2N_iso_D2"/>
    <property type="match status" value="1"/>
</dbReference>
<proteinExistence type="predicted"/>
<dbReference type="InterPro" id="IPR013783">
    <property type="entry name" value="Ig-like_fold"/>
</dbReference>
<feature type="domain" description="SpaA-like prealbumin fold" evidence="2">
    <location>
        <begin position="373"/>
        <end position="470"/>
    </location>
</feature>
<gene>
    <name evidence="3" type="ORF">C8077_05165</name>
</gene>
<dbReference type="AlphaFoldDB" id="A0A2R4G3C2"/>
<organism evidence="3 4">
    <name type="scientific">Bifidobacterium adolescentis</name>
    <dbReference type="NCBI Taxonomy" id="1680"/>
    <lineage>
        <taxon>Bacteria</taxon>
        <taxon>Bacillati</taxon>
        <taxon>Actinomycetota</taxon>
        <taxon>Actinomycetes</taxon>
        <taxon>Bifidobacteriales</taxon>
        <taxon>Bifidobacteriaceae</taxon>
        <taxon>Bifidobacterium</taxon>
    </lineage>
</organism>
<dbReference type="Proteomes" id="UP000241454">
    <property type="component" value="Chromosome"/>
</dbReference>
<feature type="transmembrane region" description="Helical" evidence="1">
    <location>
        <begin position="502"/>
        <end position="523"/>
    </location>
</feature>
<dbReference type="InterPro" id="IPR026466">
    <property type="entry name" value="Fim_isopep_form_D2_dom"/>
</dbReference>
<feature type="transmembrane region" description="Helical" evidence="1">
    <location>
        <begin position="52"/>
        <end position="73"/>
    </location>
</feature>
<accession>A0A2R4G3C2</accession>
<dbReference type="InterPro" id="IPR041033">
    <property type="entry name" value="SpaA_PFL_dom_1"/>
</dbReference>
<evidence type="ECO:0000313" key="3">
    <source>
        <dbReference type="EMBL" id="AVT45362.1"/>
    </source>
</evidence>
<dbReference type="Pfam" id="PF17802">
    <property type="entry name" value="SpaA"/>
    <property type="match status" value="1"/>
</dbReference>
<reference evidence="3 4" key="1">
    <citation type="submission" date="2018-03" db="EMBL/GenBank/DDBJ databases">
        <authorList>
            <person name="Keele B.F."/>
        </authorList>
    </citation>
    <scope>NUCLEOTIDE SEQUENCE [LARGE SCALE GENOMIC DNA]</scope>
    <source>
        <strain evidence="3 4">1-11</strain>
    </source>
</reference>
<name>A0A2R4G3C2_BIFAD</name>
<dbReference type="EMBL" id="CP028341">
    <property type="protein sequence ID" value="AVT45362.1"/>
    <property type="molecule type" value="Genomic_DNA"/>
</dbReference>
<dbReference type="GO" id="GO:0005975">
    <property type="term" value="P:carbohydrate metabolic process"/>
    <property type="evidence" value="ECO:0007669"/>
    <property type="project" value="UniProtKB-ARBA"/>
</dbReference>
<dbReference type="Gene3D" id="2.60.40.10">
    <property type="entry name" value="Immunoglobulins"/>
    <property type="match status" value="1"/>
</dbReference>
<evidence type="ECO:0000259" key="2">
    <source>
        <dbReference type="Pfam" id="PF17802"/>
    </source>
</evidence>
<sequence>MPCDGGTRLIFLDRIQETDTSVANPPRQTILGKEEGSGWRVERKQQMATKKIAAGLLAAATLISTPAVGMIAAGTAMADPTTAATITVNGDVAGHTFKAYKIATYGNVQIDGNGAAKLTLTSTDQAKITAAAQSAGITVASGQDPIDAVTRNASAAQVKAFAKALAASGIAQTGQTTTGSGKTATIGNLTEGWYLVTDSKGLPVLVGTQVTSNGKTATKMANGGPLGTIDIKSTSLSVDKKVNGSDDGSASVGSTVGYTVTIPMPDPANVATLKYKDTLTGGKITDTPTATIDGKTVSISPVVDSNKAGFTVDLTSLIAGNKGKTLVITYHVRTTAKTVTNNAELNGTDTDGNVIDPSHGGGSDTTSVKAYDFDLTKVDSVSTGTKLQGAQFKIQKKNGAWLKQTDGAWSDAKNEADATPFTTNAQGQTNFTGLGNGTYTVKEVAAPADHYLAGTFTFDATVHNGTTTFSGNNLVSGLDGDSAQVKNNPTVNGLAKTGEGGLLLAGSAAAAMAAIGLGCALAYKRQQAQA</sequence>